<dbReference type="InterPro" id="IPR004260">
    <property type="entry name" value="Pyr-dimer_DNA_glycosylase"/>
</dbReference>
<organism evidence="1 2">
    <name type="scientific">Microbacterium oryzae</name>
    <dbReference type="NCBI Taxonomy" id="743009"/>
    <lineage>
        <taxon>Bacteria</taxon>
        <taxon>Bacillati</taxon>
        <taxon>Actinomycetota</taxon>
        <taxon>Actinomycetes</taxon>
        <taxon>Micrococcales</taxon>
        <taxon>Microbacteriaceae</taxon>
        <taxon>Microbacterium</taxon>
    </lineage>
</organism>
<evidence type="ECO:0000313" key="1">
    <source>
        <dbReference type="EMBL" id="QGU28402.1"/>
    </source>
</evidence>
<dbReference type="Pfam" id="PF03013">
    <property type="entry name" value="Pyr_excise"/>
    <property type="match status" value="1"/>
</dbReference>
<gene>
    <name evidence="1" type="ORF">D7D94_12515</name>
</gene>
<reference evidence="1 2" key="1">
    <citation type="submission" date="2018-09" db="EMBL/GenBank/DDBJ databases">
        <title>Whole genome sequencing of Microbacterium oryzae strain MB-10T.</title>
        <authorList>
            <person name="Das S.K."/>
        </authorList>
    </citation>
    <scope>NUCLEOTIDE SEQUENCE [LARGE SCALE GENOMIC DNA]</scope>
    <source>
        <strain evidence="1 2">MB-10</strain>
    </source>
</reference>
<dbReference type="RefSeq" id="WP_156242941.1">
    <property type="nucleotide sequence ID" value="NZ_BAAAZL010000003.1"/>
</dbReference>
<name>A0A6I6DTN8_9MICO</name>
<dbReference type="SUPFAM" id="SSF47077">
    <property type="entry name" value="T4 endonuclease V"/>
    <property type="match status" value="1"/>
</dbReference>
<dbReference type="EMBL" id="CP032550">
    <property type="protein sequence ID" value="QGU28402.1"/>
    <property type="molecule type" value="Genomic_DNA"/>
</dbReference>
<dbReference type="KEGG" id="moj:D7D94_12515"/>
<accession>A0A6I6DTN8</accession>
<protein>
    <submittedName>
        <fullName evidence="1">Pyrimidine dimer DNA glycosylase</fullName>
    </submittedName>
</protein>
<proteinExistence type="predicted"/>
<dbReference type="OrthoDB" id="3253436at2"/>
<dbReference type="AlphaFoldDB" id="A0A6I6DTN8"/>
<evidence type="ECO:0000313" key="2">
    <source>
        <dbReference type="Proteomes" id="UP000422989"/>
    </source>
</evidence>
<keyword evidence="2" id="KW-1185">Reference proteome</keyword>
<sequence>MRLWTIHPSLLDRTGLVAEWREGLLAQAVLLGKTRGYTQHPQLHRFRRHAHPTAAIGVYLAEVRAEAERRGYNFDASRIVQPPPAEPLATIYTTSGQLEYEWEHLLRKLAVRAPDLHTAHAALPGPTAHPLFTIIPGPIESWERP</sequence>
<dbReference type="Proteomes" id="UP000422989">
    <property type="component" value="Chromosome"/>
</dbReference>